<dbReference type="AlphaFoldDB" id="A0AAV7XAU8"/>
<comment type="subcellular location">
    <subcellularLocation>
        <location evidence="1">Cell membrane</location>
        <topology evidence="1">Multi-pass membrane protein</topology>
    </subcellularLocation>
</comment>
<dbReference type="InterPro" id="IPR013604">
    <property type="entry name" value="7TM_chemorcpt"/>
</dbReference>
<evidence type="ECO:0000256" key="1">
    <source>
        <dbReference type="ARBA" id="ARBA00004651"/>
    </source>
</evidence>
<evidence type="ECO:0000256" key="5">
    <source>
        <dbReference type="ARBA" id="ARBA00023136"/>
    </source>
</evidence>
<sequence length="86" mass="9746">MCAATQFAVDSIRDGARRRLLRMSLQNRSRTARHEVAYFLEDIRSKRVRVALGGFMEISRTSVVTMAVTATTYIVVMSQFAMQVQS</sequence>
<evidence type="ECO:0000256" key="3">
    <source>
        <dbReference type="ARBA" id="ARBA00022692"/>
    </source>
</evidence>
<protein>
    <recommendedName>
        <fullName evidence="8">Gustatory receptor</fullName>
    </recommendedName>
</protein>
<keyword evidence="5" id="KW-0472">Membrane</keyword>
<evidence type="ECO:0008006" key="8">
    <source>
        <dbReference type="Google" id="ProtNLM"/>
    </source>
</evidence>
<keyword evidence="2" id="KW-1003">Cell membrane</keyword>
<keyword evidence="7" id="KW-1185">Reference proteome</keyword>
<reference evidence="6" key="1">
    <citation type="submission" date="2022-12" db="EMBL/GenBank/DDBJ databases">
        <title>Chromosome-level genome assembly of the bean flower thrips Megalurothrips usitatus.</title>
        <authorList>
            <person name="Ma L."/>
            <person name="Liu Q."/>
            <person name="Li H."/>
            <person name="Cai W."/>
        </authorList>
    </citation>
    <scope>NUCLEOTIDE SEQUENCE</scope>
    <source>
        <strain evidence="6">Cailab_2022a</strain>
    </source>
</reference>
<dbReference type="GO" id="GO:0050909">
    <property type="term" value="P:sensory perception of taste"/>
    <property type="evidence" value="ECO:0007669"/>
    <property type="project" value="InterPro"/>
</dbReference>
<dbReference type="Pfam" id="PF08395">
    <property type="entry name" value="7tm_7"/>
    <property type="match status" value="1"/>
</dbReference>
<dbReference type="Proteomes" id="UP001075354">
    <property type="component" value="Chromosome 14"/>
</dbReference>
<evidence type="ECO:0000256" key="4">
    <source>
        <dbReference type="ARBA" id="ARBA00022989"/>
    </source>
</evidence>
<evidence type="ECO:0000313" key="7">
    <source>
        <dbReference type="Proteomes" id="UP001075354"/>
    </source>
</evidence>
<keyword evidence="3" id="KW-0812">Transmembrane</keyword>
<proteinExistence type="predicted"/>
<dbReference type="EMBL" id="JAPTSV010000014">
    <property type="protein sequence ID" value="KAJ1520746.1"/>
    <property type="molecule type" value="Genomic_DNA"/>
</dbReference>
<keyword evidence="4" id="KW-1133">Transmembrane helix</keyword>
<evidence type="ECO:0000313" key="6">
    <source>
        <dbReference type="EMBL" id="KAJ1520746.1"/>
    </source>
</evidence>
<gene>
    <name evidence="6" type="ORF">ONE63_003841</name>
</gene>
<dbReference type="GO" id="GO:0005886">
    <property type="term" value="C:plasma membrane"/>
    <property type="evidence" value="ECO:0007669"/>
    <property type="project" value="UniProtKB-SubCell"/>
</dbReference>
<comment type="caution">
    <text evidence="6">The sequence shown here is derived from an EMBL/GenBank/DDBJ whole genome shotgun (WGS) entry which is preliminary data.</text>
</comment>
<organism evidence="6 7">
    <name type="scientific">Megalurothrips usitatus</name>
    <name type="common">bean blossom thrips</name>
    <dbReference type="NCBI Taxonomy" id="439358"/>
    <lineage>
        <taxon>Eukaryota</taxon>
        <taxon>Metazoa</taxon>
        <taxon>Ecdysozoa</taxon>
        <taxon>Arthropoda</taxon>
        <taxon>Hexapoda</taxon>
        <taxon>Insecta</taxon>
        <taxon>Pterygota</taxon>
        <taxon>Neoptera</taxon>
        <taxon>Paraneoptera</taxon>
        <taxon>Thysanoptera</taxon>
        <taxon>Terebrantia</taxon>
        <taxon>Thripoidea</taxon>
        <taxon>Thripidae</taxon>
        <taxon>Megalurothrips</taxon>
    </lineage>
</organism>
<accession>A0AAV7XAU8</accession>
<name>A0AAV7XAU8_9NEOP</name>
<evidence type="ECO:0000256" key="2">
    <source>
        <dbReference type="ARBA" id="ARBA00022475"/>
    </source>
</evidence>